<feature type="compositionally biased region" description="Basic and acidic residues" evidence="1">
    <location>
        <begin position="1"/>
        <end position="18"/>
    </location>
</feature>
<gene>
    <name evidence="2" type="ORF">EJB05_10425</name>
</gene>
<dbReference type="Gramene" id="TVU37129">
    <property type="protein sequence ID" value="TVU37129"/>
    <property type="gene ID" value="EJB05_10425"/>
</dbReference>
<protein>
    <recommendedName>
        <fullName evidence="4">DUF295 domain-containing protein</fullName>
    </recommendedName>
</protein>
<dbReference type="InterPro" id="IPR012871">
    <property type="entry name" value="DUF1668_ORYSA"/>
</dbReference>
<dbReference type="EMBL" id="RWGY01000007">
    <property type="protein sequence ID" value="TVU37129.1"/>
    <property type="molecule type" value="Genomic_DNA"/>
</dbReference>
<feature type="region of interest" description="Disordered" evidence="1">
    <location>
        <begin position="1"/>
        <end position="22"/>
    </location>
</feature>
<dbReference type="PANTHER" id="PTHR33085">
    <property type="entry name" value="OS12G0113100 PROTEIN-RELATED"/>
    <property type="match status" value="1"/>
</dbReference>
<sequence length="150" mass="16709">MSKRVHDGQNHRGGGDKRPRGRKHLYLVLDDRNNGFSIHKMDADTINSDSIDNTVVAGYLPEPALLRLESPIGPLPHGCMFFSALSNKIFSFMNQRCALIYNTDTAVMAVGPHAPARMRCGFGITVVSGDKLYVLSYRFLDKHHSFEAMS</sequence>
<feature type="non-terminal residue" evidence="2">
    <location>
        <position position="1"/>
    </location>
</feature>
<proteinExistence type="predicted"/>
<dbReference type="OrthoDB" id="685686at2759"/>
<name>A0A5J9VLL3_9POAL</name>
<evidence type="ECO:0008006" key="4">
    <source>
        <dbReference type="Google" id="ProtNLM"/>
    </source>
</evidence>
<dbReference type="Pfam" id="PF07893">
    <property type="entry name" value="DUF1668"/>
    <property type="match status" value="1"/>
</dbReference>
<dbReference type="Proteomes" id="UP000324897">
    <property type="component" value="Chromosome 4"/>
</dbReference>
<reference evidence="2 3" key="1">
    <citation type="journal article" date="2019" name="Sci. Rep.">
        <title>A high-quality genome of Eragrostis curvula grass provides insights into Poaceae evolution and supports new strategies to enhance forage quality.</title>
        <authorList>
            <person name="Carballo J."/>
            <person name="Santos B.A.C.M."/>
            <person name="Zappacosta D."/>
            <person name="Garbus I."/>
            <person name="Selva J.P."/>
            <person name="Gallo C.A."/>
            <person name="Diaz A."/>
            <person name="Albertini E."/>
            <person name="Caccamo M."/>
            <person name="Echenique V."/>
        </authorList>
    </citation>
    <scope>NUCLEOTIDE SEQUENCE [LARGE SCALE GENOMIC DNA]</scope>
    <source>
        <strain evidence="3">cv. Victoria</strain>
        <tissue evidence="2">Leaf</tissue>
    </source>
</reference>
<evidence type="ECO:0000313" key="2">
    <source>
        <dbReference type="EMBL" id="TVU37129.1"/>
    </source>
</evidence>
<comment type="caution">
    <text evidence="2">The sequence shown here is derived from an EMBL/GenBank/DDBJ whole genome shotgun (WGS) entry which is preliminary data.</text>
</comment>
<dbReference type="AlphaFoldDB" id="A0A5J9VLL3"/>
<evidence type="ECO:0000313" key="3">
    <source>
        <dbReference type="Proteomes" id="UP000324897"/>
    </source>
</evidence>
<keyword evidence="3" id="KW-1185">Reference proteome</keyword>
<evidence type="ECO:0000256" key="1">
    <source>
        <dbReference type="SAM" id="MobiDB-lite"/>
    </source>
</evidence>
<accession>A0A5J9VLL3</accession>
<organism evidence="2 3">
    <name type="scientific">Eragrostis curvula</name>
    <name type="common">weeping love grass</name>
    <dbReference type="NCBI Taxonomy" id="38414"/>
    <lineage>
        <taxon>Eukaryota</taxon>
        <taxon>Viridiplantae</taxon>
        <taxon>Streptophyta</taxon>
        <taxon>Embryophyta</taxon>
        <taxon>Tracheophyta</taxon>
        <taxon>Spermatophyta</taxon>
        <taxon>Magnoliopsida</taxon>
        <taxon>Liliopsida</taxon>
        <taxon>Poales</taxon>
        <taxon>Poaceae</taxon>
        <taxon>PACMAD clade</taxon>
        <taxon>Chloridoideae</taxon>
        <taxon>Eragrostideae</taxon>
        <taxon>Eragrostidinae</taxon>
        <taxon>Eragrostis</taxon>
    </lineage>
</organism>
<dbReference type="PANTHER" id="PTHR33085:SF68">
    <property type="entry name" value="DUF1618 DOMAIN-CONTAINING PROTEIN"/>
    <property type="match status" value="1"/>
</dbReference>